<evidence type="ECO:0000256" key="1">
    <source>
        <dbReference type="SAM" id="Phobius"/>
    </source>
</evidence>
<gene>
    <name evidence="3" type="ORF">METZ01_LOCUS22231</name>
</gene>
<keyword evidence="1" id="KW-0812">Transmembrane</keyword>
<proteinExistence type="predicted"/>
<feature type="transmembrane region" description="Helical" evidence="1">
    <location>
        <begin position="16"/>
        <end position="39"/>
    </location>
</feature>
<dbReference type="NCBIfam" id="TIGR03647">
    <property type="entry name" value="Na_symport_sm"/>
    <property type="match status" value="1"/>
</dbReference>
<dbReference type="EMBL" id="UINC01001061">
    <property type="protein sequence ID" value="SUZ69377.1"/>
    <property type="molecule type" value="Genomic_DNA"/>
</dbReference>
<feature type="transmembrane region" description="Helical" evidence="1">
    <location>
        <begin position="51"/>
        <end position="72"/>
    </location>
</feature>
<dbReference type="Pfam" id="PF13937">
    <property type="entry name" value="DUF4212"/>
    <property type="match status" value="1"/>
</dbReference>
<organism evidence="3">
    <name type="scientific">marine metagenome</name>
    <dbReference type="NCBI Taxonomy" id="408172"/>
    <lineage>
        <taxon>unclassified sequences</taxon>
        <taxon>metagenomes</taxon>
        <taxon>ecological metagenomes</taxon>
    </lineage>
</organism>
<keyword evidence="1" id="KW-0472">Membrane</keyword>
<feature type="domain" description="Sodium symporter small subunit" evidence="2">
    <location>
        <begin position="7"/>
        <end position="82"/>
    </location>
</feature>
<dbReference type="InterPro" id="IPR019886">
    <property type="entry name" value="Na_symporter_ssu"/>
</dbReference>
<evidence type="ECO:0000313" key="3">
    <source>
        <dbReference type="EMBL" id="SUZ69377.1"/>
    </source>
</evidence>
<accession>A0A381PTL3</accession>
<sequence>MSDNSAHDYWKSNIKIVLSLLAVWFFISYGCGILFVDALDTIRFGGFKLGFWIAQQGSIFVFVILIFVYIHLMDKLDDRYNLESSKDEMDIAEEDSQ</sequence>
<protein>
    <recommendedName>
        <fullName evidence="2">Sodium symporter small subunit domain-containing protein</fullName>
    </recommendedName>
</protein>
<evidence type="ECO:0000259" key="2">
    <source>
        <dbReference type="Pfam" id="PF13937"/>
    </source>
</evidence>
<dbReference type="AlphaFoldDB" id="A0A381PTL3"/>
<keyword evidence="1" id="KW-1133">Transmembrane helix</keyword>
<name>A0A381PTL3_9ZZZZ</name>
<reference evidence="3" key="1">
    <citation type="submission" date="2018-05" db="EMBL/GenBank/DDBJ databases">
        <authorList>
            <person name="Lanie J.A."/>
            <person name="Ng W.-L."/>
            <person name="Kazmierczak K.M."/>
            <person name="Andrzejewski T.M."/>
            <person name="Davidsen T.M."/>
            <person name="Wayne K.J."/>
            <person name="Tettelin H."/>
            <person name="Glass J.I."/>
            <person name="Rusch D."/>
            <person name="Podicherti R."/>
            <person name="Tsui H.-C.T."/>
            <person name="Winkler M.E."/>
        </authorList>
    </citation>
    <scope>NUCLEOTIDE SEQUENCE</scope>
</reference>